<keyword evidence="3" id="KW-1185">Reference proteome</keyword>
<dbReference type="Pfam" id="PF13625">
    <property type="entry name" value="Helicase_C_3"/>
    <property type="match status" value="1"/>
</dbReference>
<accession>A0A7W9KI57</accession>
<dbReference type="InterPro" id="IPR032830">
    <property type="entry name" value="XPB/Ssl2_N"/>
</dbReference>
<dbReference type="EMBL" id="JACHIR010000001">
    <property type="protein sequence ID" value="MBB5892976.1"/>
    <property type="molecule type" value="Genomic_DNA"/>
</dbReference>
<proteinExistence type="predicted"/>
<protein>
    <recommendedName>
        <fullName evidence="1">Helicase XPB/Ssl2 N-terminal domain-containing protein</fullName>
    </recommendedName>
</protein>
<comment type="caution">
    <text evidence="2">The sequence shown here is derived from an EMBL/GenBank/DDBJ whole genome shotgun (WGS) entry which is preliminary data.</text>
</comment>
<feature type="domain" description="Helicase XPB/Ssl2 N-terminal" evidence="1">
    <location>
        <begin position="314"/>
        <end position="409"/>
    </location>
</feature>
<sequence length="578" mass="62408">MEFDEYLAGLDEPALAALLRARPDVLVEPAPRGFAELAQRLSSASSLVAVLQTLNRDQLVAGEAITAGTQHLLDRRLFREVLPQLQALGLVWGTDLRLPPLLAQHWSFDSDHGPELTGRPELPLTSADAATVSRAAQAAAAALLDGVTSLLDKATERPIAALKKGGIGSRELSRLARELSAEPGSVALWLDLAGASGLLGEVDAGFAPTTDYPEWRQGRPAQRWAQLAVAWYSWPEGGPVRRALLTAAAGGVSVRAVAAEIDWFCPDRDDEDIAVPLREAELLGAVAADTLTELGEFLVGRRDDVVLPEQAAGVVLQSDLTAVVSGVPAPVLAAAAVREGGAVWRFSAASVRSALDAGWRAEDLLRELGELSAVPQPLAYLINDVERRHGHVRVREVRCCVLADEATAAEIEHRLPGFTRLAPTVLSSSDSPANVLALLRKAGYAPVGENPAGAVVVERRPQHRAEPPAMVDKNTLTAEELAARLIAEPHVPIKRGPTFRRLARLNRDLSEPELAWLAEALDTGSDVVIGYRDRKGSRTVRRIRPEQLVDDWLDSWCYLREDDRYFAVANIECVEAAR</sequence>
<evidence type="ECO:0000313" key="3">
    <source>
        <dbReference type="Proteomes" id="UP000585638"/>
    </source>
</evidence>
<dbReference type="RefSeq" id="WP_184864042.1">
    <property type="nucleotide sequence ID" value="NZ_BAAAWY010000001.1"/>
</dbReference>
<dbReference type="Proteomes" id="UP000585638">
    <property type="component" value="Unassembled WGS sequence"/>
</dbReference>
<evidence type="ECO:0000313" key="2">
    <source>
        <dbReference type="EMBL" id="MBB5892976.1"/>
    </source>
</evidence>
<dbReference type="AlphaFoldDB" id="A0A7W9KI57"/>
<evidence type="ECO:0000259" key="1">
    <source>
        <dbReference type="Pfam" id="PF13625"/>
    </source>
</evidence>
<organism evidence="2 3">
    <name type="scientific">Kutzneria kofuensis</name>
    <dbReference type="NCBI Taxonomy" id="103725"/>
    <lineage>
        <taxon>Bacteria</taxon>
        <taxon>Bacillati</taxon>
        <taxon>Actinomycetota</taxon>
        <taxon>Actinomycetes</taxon>
        <taxon>Pseudonocardiales</taxon>
        <taxon>Pseudonocardiaceae</taxon>
        <taxon>Kutzneria</taxon>
    </lineage>
</organism>
<reference evidence="2 3" key="1">
    <citation type="submission" date="2020-08" db="EMBL/GenBank/DDBJ databases">
        <title>Sequencing the genomes of 1000 actinobacteria strains.</title>
        <authorList>
            <person name="Klenk H.-P."/>
        </authorList>
    </citation>
    <scope>NUCLEOTIDE SEQUENCE [LARGE SCALE GENOMIC DNA]</scope>
    <source>
        <strain evidence="2 3">DSM 43851</strain>
    </source>
</reference>
<gene>
    <name evidence="2" type="ORF">BJ998_004172</name>
</gene>
<name>A0A7W9KI57_9PSEU</name>